<gene>
    <name evidence="12" type="ORF">APLA_LOCUS1287</name>
</gene>
<evidence type="ECO:0000256" key="11">
    <source>
        <dbReference type="ARBA" id="ARBA00047554"/>
    </source>
</evidence>
<name>A0A8S0YTD2_ARCPL</name>
<dbReference type="EC" id="1.3.3.4" evidence="5"/>
<comment type="catalytic activity">
    <reaction evidence="11">
        <text>protoporphyrinogen IX + 3 O2 = protoporphyrin IX + 3 H2O2</text>
        <dbReference type="Rhea" id="RHEA:25576"/>
        <dbReference type="ChEBI" id="CHEBI:15379"/>
        <dbReference type="ChEBI" id="CHEBI:16240"/>
        <dbReference type="ChEBI" id="CHEBI:57306"/>
        <dbReference type="ChEBI" id="CHEBI:57307"/>
        <dbReference type="EC" id="1.3.3.4"/>
    </reaction>
</comment>
<dbReference type="SUPFAM" id="SSF51905">
    <property type="entry name" value="FAD/NAD(P)-binding domain"/>
    <property type="match status" value="1"/>
</dbReference>
<protein>
    <recommendedName>
        <fullName evidence="5">protoporphyrinogen oxidase</fullName>
        <ecNumber evidence="5">1.3.3.4</ecNumber>
    </recommendedName>
</protein>
<evidence type="ECO:0000313" key="12">
    <source>
        <dbReference type="EMBL" id="CAB3222811.1"/>
    </source>
</evidence>
<comment type="pathway">
    <text evidence="3">Porphyrin-containing compound metabolism; protoporphyrin-IX biosynthesis; protoporphyrin-IX from protoporphyrinogen-IX: step 1/1.</text>
</comment>
<evidence type="ECO:0000256" key="2">
    <source>
        <dbReference type="ARBA" id="ARBA00002600"/>
    </source>
</evidence>
<dbReference type="SUPFAM" id="SSF54373">
    <property type="entry name" value="FAD-linked reductases, C-terminal domain"/>
    <property type="match status" value="1"/>
</dbReference>
<evidence type="ECO:0000256" key="9">
    <source>
        <dbReference type="ARBA" id="ARBA00023133"/>
    </source>
</evidence>
<reference evidence="12 13" key="1">
    <citation type="submission" date="2020-04" db="EMBL/GenBank/DDBJ databases">
        <authorList>
            <person name="Wallbank WR R."/>
            <person name="Pardo Diaz C."/>
            <person name="Kozak K."/>
            <person name="Martin S."/>
            <person name="Jiggins C."/>
            <person name="Moest M."/>
            <person name="Warren A I."/>
            <person name="Byers J.R.P. K."/>
            <person name="Montejo-Kovacevich G."/>
            <person name="Yen C E."/>
        </authorList>
    </citation>
    <scope>NUCLEOTIDE SEQUENCE [LARGE SCALE GENOMIC DNA]</scope>
</reference>
<evidence type="ECO:0000256" key="7">
    <source>
        <dbReference type="ARBA" id="ARBA00022827"/>
    </source>
</evidence>
<evidence type="ECO:0000313" key="13">
    <source>
        <dbReference type="Proteomes" id="UP000494106"/>
    </source>
</evidence>
<evidence type="ECO:0000256" key="8">
    <source>
        <dbReference type="ARBA" id="ARBA00023002"/>
    </source>
</evidence>
<dbReference type="OrthoDB" id="419752at2759"/>
<dbReference type="GO" id="GO:0006783">
    <property type="term" value="P:heme biosynthetic process"/>
    <property type="evidence" value="ECO:0007669"/>
    <property type="project" value="UniProtKB-KW"/>
</dbReference>
<dbReference type="InterPro" id="IPR004572">
    <property type="entry name" value="Protoporphyrinogen_oxidase"/>
</dbReference>
<evidence type="ECO:0000256" key="6">
    <source>
        <dbReference type="ARBA" id="ARBA00022630"/>
    </source>
</evidence>
<evidence type="ECO:0000256" key="1">
    <source>
        <dbReference type="ARBA" id="ARBA00001974"/>
    </source>
</evidence>
<sequence>MIEDLGLSEHVSPIKADHPAAKNRMIYVNKHLHVLPSSVMSVLKTNEPFSKPLIYALFKDIKSPHKALSDDSIYNFVERRFGKEIADYGISPMICGICAGDAKEISVKFLMKTLFEWEQIHGGVIKGLMKSMFNSKLDENLELSALAKKAQEEKWNVYTIKGGLETFPASLQDYLLENKVDINKLNKIEEIKFIDSGTVQLKNAEGVKVTASHVYSSIPAHALAHLIEKQHPDLAKDLKEIPFVTVGIVNLYFNSSKELIQPAFGFLVPPIENSPILGVVFDSCCMPDQNGTVLTAMLGGRWFEEKFGKNISNEKLLDIALKEVVRILNIKEEPTAHNVNILRQCIPQYIVGHYERVDKIRQYIQDHNLPISLIGSSYDGLVLALVVADGAEVEQHGGVERGVLALVVADGAEVEQHGGVERGVLALVVADGAEVEQHGGVERGVLALVVADGAEVEQHGGVERGVLALVVADGAEVEQHGGVERGVLALVVADGAEVDQHGGVERGVLALVVADGAEVEQHGGVERGVLALVVADGAEVEQHGGVERGVLALVVADGAEVEQHGGVERGVLALVVADGAEVEQHGGVERGVLALVVADGAEVEQHGGVERGVLALVVADGAEVEQHGGVERGVLALVVADGAEVEQHGGVERGVLALVVADGAEVEQHGGVERGVLALVVADGAEVEQHGGVERGVLALVVADGAEVEQHGGVERVVAERRGVSGGWHGVAVRVLQREGRAGRGALRRVGAGLHLQAQGQLVGLAPKDETAKIF</sequence>
<dbReference type="NCBIfam" id="TIGR00562">
    <property type="entry name" value="proto_IX_ox"/>
    <property type="match status" value="1"/>
</dbReference>
<keyword evidence="8" id="KW-0560">Oxidoreductase</keyword>
<keyword evidence="9" id="KW-0350">Heme biosynthesis</keyword>
<comment type="cofactor">
    <cofactor evidence="1">
        <name>FAD</name>
        <dbReference type="ChEBI" id="CHEBI:57692"/>
    </cofactor>
</comment>
<evidence type="ECO:0000256" key="10">
    <source>
        <dbReference type="ARBA" id="ARBA00023244"/>
    </source>
</evidence>
<dbReference type="PANTHER" id="PTHR42923">
    <property type="entry name" value="PROTOPORPHYRINOGEN OXIDASE"/>
    <property type="match status" value="1"/>
</dbReference>
<dbReference type="InterPro" id="IPR036188">
    <property type="entry name" value="FAD/NAD-bd_sf"/>
</dbReference>
<proteinExistence type="inferred from homology"/>
<keyword evidence="6" id="KW-0285">Flavoprotein</keyword>
<dbReference type="EMBL" id="CADEBC010000100">
    <property type="protein sequence ID" value="CAB3222811.1"/>
    <property type="molecule type" value="Genomic_DNA"/>
</dbReference>
<dbReference type="GO" id="GO:0005743">
    <property type="term" value="C:mitochondrial inner membrane"/>
    <property type="evidence" value="ECO:0007669"/>
    <property type="project" value="TreeGrafter"/>
</dbReference>
<dbReference type="AlphaFoldDB" id="A0A8S0YTD2"/>
<dbReference type="GO" id="GO:0004729">
    <property type="term" value="F:oxygen-dependent protoporphyrinogen oxidase activity"/>
    <property type="evidence" value="ECO:0007669"/>
    <property type="project" value="UniProtKB-EC"/>
</dbReference>
<comment type="function">
    <text evidence="2">Catalyzes the 6-electron oxidation of protoporphyrinogen-IX to form protoporphyrin-IX.</text>
</comment>
<keyword evidence="13" id="KW-1185">Reference proteome</keyword>
<comment type="caution">
    <text evidence="12">The sequence shown here is derived from an EMBL/GenBank/DDBJ whole genome shotgun (WGS) entry which is preliminary data.</text>
</comment>
<evidence type="ECO:0000256" key="5">
    <source>
        <dbReference type="ARBA" id="ARBA00012867"/>
    </source>
</evidence>
<comment type="similarity">
    <text evidence="4">Belongs to the protoporphyrinogen/coproporphyrinogen oxidase family. Protoporphyrinogen oxidase subfamily.</text>
</comment>
<evidence type="ECO:0000256" key="4">
    <source>
        <dbReference type="ARBA" id="ARBA00010551"/>
    </source>
</evidence>
<keyword evidence="10" id="KW-0627">Porphyrin biosynthesis</keyword>
<dbReference type="InterPro" id="IPR050464">
    <property type="entry name" value="Zeta_carotene_desat/Oxidored"/>
</dbReference>
<dbReference type="PANTHER" id="PTHR42923:SF3">
    <property type="entry name" value="PROTOPORPHYRINOGEN OXIDASE"/>
    <property type="match status" value="1"/>
</dbReference>
<organism evidence="12 13">
    <name type="scientific">Arctia plantaginis</name>
    <name type="common">Wood tiger moth</name>
    <name type="synonym">Phalaena plantaginis</name>
    <dbReference type="NCBI Taxonomy" id="874455"/>
    <lineage>
        <taxon>Eukaryota</taxon>
        <taxon>Metazoa</taxon>
        <taxon>Ecdysozoa</taxon>
        <taxon>Arthropoda</taxon>
        <taxon>Hexapoda</taxon>
        <taxon>Insecta</taxon>
        <taxon>Pterygota</taxon>
        <taxon>Neoptera</taxon>
        <taxon>Endopterygota</taxon>
        <taxon>Lepidoptera</taxon>
        <taxon>Glossata</taxon>
        <taxon>Ditrysia</taxon>
        <taxon>Noctuoidea</taxon>
        <taxon>Erebidae</taxon>
        <taxon>Arctiinae</taxon>
        <taxon>Arctia</taxon>
    </lineage>
</organism>
<keyword evidence="7" id="KW-0274">FAD</keyword>
<accession>A0A8S0YTD2</accession>
<dbReference type="Gene3D" id="3.50.50.60">
    <property type="entry name" value="FAD/NAD(P)-binding domain"/>
    <property type="match status" value="1"/>
</dbReference>
<dbReference type="Proteomes" id="UP000494106">
    <property type="component" value="Unassembled WGS sequence"/>
</dbReference>
<evidence type="ECO:0000256" key="3">
    <source>
        <dbReference type="ARBA" id="ARBA00005073"/>
    </source>
</evidence>